<keyword evidence="3" id="KW-0675">Receptor</keyword>
<feature type="compositionally biased region" description="Low complexity" evidence="1">
    <location>
        <begin position="120"/>
        <end position="137"/>
    </location>
</feature>
<name>A0A2Y9L887_ENHLU</name>
<keyword evidence="2" id="KW-1185">Reference proteome</keyword>
<feature type="compositionally biased region" description="Basic and acidic residues" evidence="1">
    <location>
        <begin position="807"/>
        <end position="819"/>
    </location>
</feature>
<feature type="compositionally biased region" description="Basic and acidic residues" evidence="1">
    <location>
        <begin position="195"/>
        <end position="217"/>
    </location>
</feature>
<feature type="compositionally biased region" description="Basic and acidic residues" evidence="1">
    <location>
        <begin position="516"/>
        <end position="532"/>
    </location>
</feature>
<feature type="compositionally biased region" description="Basic and acidic residues" evidence="1">
    <location>
        <begin position="372"/>
        <end position="419"/>
    </location>
</feature>
<feature type="compositionally biased region" description="Basic residues" evidence="1">
    <location>
        <begin position="1289"/>
        <end position="1300"/>
    </location>
</feature>
<protein>
    <submittedName>
        <fullName evidence="3">Apolipoprotein B receptor</fullName>
    </submittedName>
</protein>
<dbReference type="GeneID" id="111162321"/>
<feature type="compositionally biased region" description="Polar residues" evidence="1">
    <location>
        <begin position="1228"/>
        <end position="1237"/>
    </location>
</feature>
<dbReference type="PANTHER" id="PTHR15964">
    <property type="entry name" value="APOLIPOPROTEIN B48 RECEPTOR"/>
    <property type="match status" value="1"/>
</dbReference>
<feature type="compositionally biased region" description="Basic and acidic residues" evidence="1">
    <location>
        <begin position="729"/>
        <end position="748"/>
    </location>
</feature>
<gene>
    <name evidence="3" type="primary">LOC111162321</name>
</gene>
<evidence type="ECO:0000256" key="1">
    <source>
        <dbReference type="SAM" id="MobiDB-lite"/>
    </source>
</evidence>
<feature type="compositionally biased region" description="Basic and acidic residues" evidence="1">
    <location>
        <begin position="710"/>
        <end position="719"/>
    </location>
</feature>
<feature type="compositionally biased region" description="Basic and acidic residues" evidence="1">
    <location>
        <begin position="897"/>
        <end position="912"/>
    </location>
</feature>
<evidence type="ECO:0000313" key="3">
    <source>
        <dbReference type="RefSeq" id="XP_022382382.1"/>
    </source>
</evidence>
<feature type="compositionally biased region" description="Basic and acidic residues" evidence="1">
    <location>
        <begin position="426"/>
        <end position="509"/>
    </location>
</feature>
<feature type="compositionally biased region" description="Low complexity" evidence="1">
    <location>
        <begin position="1279"/>
        <end position="1288"/>
    </location>
</feature>
<feature type="compositionally biased region" description="Basic and acidic residues" evidence="1">
    <location>
        <begin position="643"/>
        <end position="664"/>
    </location>
</feature>
<feature type="compositionally biased region" description="Basic and acidic residues" evidence="1">
    <location>
        <begin position="107"/>
        <end position="118"/>
    </location>
</feature>
<dbReference type="RefSeq" id="XP_022382382.1">
    <property type="nucleotide sequence ID" value="XM_022526674.1"/>
</dbReference>
<dbReference type="GO" id="GO:0030229">
    <property type="term" value="F:very-low-density lipoprotein particle receptor activity"/>
    <property type="evidence" value="ECO:0007669"/>
    <property type="project" value="TreeGrafter"/>
</dbReference>
<organism evidence="2 3">
    <name type="scientific">Enhydra lutris kenyoni</name>
    <name type="common">northern sea otter</name>
    <dbReference type="NCBI Taxonomy" id="391180"/>
    <lineage>
        <taxon>Eukaryota</taxon>
        <taxon>Metazoa</taxon>
        <taxon>Chordata</taxon>
        <taxon>Craniata</taxon>
        <taxon>Vertebrata</taxon>
        <taxon>Euteleostomi</taxon>
        <taxon>Mammalia</taxon>
        <taxon>Eutheria</taxon>
        <taxon>Laurasiatheria</taxon>
        <taxon>Carnivora</taxon>
        <taxon>Caniformia</taxon>
        <taxon>Musteloidea</taxon>
        <taxon>Mustelidae</taxon>
        <taxon>Lutrinae</taxon>
        <taxon>Enhydra</taxon>
    </lineage>
</organism>
<feature type="compositionally biased region" description="Basic and acidic residues" evidence="1">
    <location>
        <begin position="837"/>
        <end position="849"/>
    </location>
</feature>
<reference evidence="3" key="1">
    <citation type="submission" date="2025-08" db="UniProtKB">
        <authorList>
            <consortium name="RefSeq"/>
        </authorList>
    </citation>
    <scope>IDENTIFICATION</scope>
    <source>
        <tissue evidence="3">Blood</tissue>
    </source>
</reference>
<dbReference type="STRING" id="391180.A0A2Y9L887"/>
<feature type="region of interest" description="Disordered" evidence="1">
    <location>
        <begin position="1083"/>
        <end position="1120"/>
    </location>
</feature>
<feature type="region of interest" description="Disordered" evidence="1">
    <location>
        <begin position="33"/>
        <end position="235"/>
    </location>
</feature>
<feature type="compositionally biased region" description="Basic and acidic residues" evidence="1">
    <location>
        <begin position="36"/>
        <end position="46"/>
    </location>
</feature>
<feature type="compositionally biased region" description="Basic and acidic residues" evidence="1">
    <location>
        <begin position="1186"/>
        <end position="1200"/>
    </location>
</feature>
<feature type="compositionally biased region" description="Basic and acidic residues" evidence="1">
    <location>
        <begin position="541"/>
        <end position="619"/>
    </location>
</feature>
<feature type="region of interest" description="Disordered" evidence="1">
    <location>
        <begin position="247"/>
        <end position="1033"/>
    </location>
</feature>
<accession>A0A2Y9L887</accession>
<feature type="compositionally biased region" description="Basic and acidic residues" evidence="1">
    <location>
        <begin position="1109"/>
        <end position="1120"/>
    </location>
</feature>
<dbReference type="GO" id="GO:0016020">
    <property type="term" value="C:membrane"/>
    <property type="evidence" value="ECO:0007669"/>
    <property type="project" value="TreeGrafter"/>
</dbReference>
<dbReference type="KEGG" id="elk:111162321"/>
<feature type="region of interest" description="Disordered" evidence="1">
    <location>
        <begin position="1046"/>
        <end position="1066"/>
    </location>
</feature>
<feature type="compositionally biased region" description="Basic and acidic residues" evidence="1">
    <location>
        <begin position="760"/>
        <end position="786"/>
    </location>
</feature>
<proteinExistence type="predicted"/>
<feature type="compositionally biased region" description="Basic and acidic residues" evidence="1">
    <location>
        <begin position="138"/>
        <end position="163"/>
    </location>
</feature>
<feature type="compositionally biased region" description="Acidic residues" evidence="1">
    <location>
        <begin position="792"/>
        <end position="801"/>
    </location>
</feature>
<dbReference type="OrthoDB" id="9450656at2759"/>
<dbReference type="GO" id="GO:0006869">
    <property type="term" value="P:lipid transport"/>
    <property type="evidence" value="ECO:0007669"/>
    <property type="project" value="InterPro"/>
</dbReference>
<dbReference type="Proteomes" id="UP000248482">
    <property type="component" value="Unplaced"/>
</dbReference>
<dbReference type="GO" id="GO:0006641">
    <property type="term" value="P:triglyceride metabolic process"/>
    <property type="evidence" value="ECO:0007669"/>
    <property type="project" value="TreeGrafter"/>
</dbReference>
<sequence length="1376" mass="146698">MDFLRLHLPGLHQALRGALDSLSSFVSYLMGDEVPTADRKEERAAEELGEVAAGRQGKPEKKEAQEALEGLGGSQSQEDGGLRGPREAGICQEGSSATEQTWACEEGSSHRSQAERQDTGVQEAAKAAGVQEAAKAARCQEPRAHLEARKESEAGSEAGRDNSSEAQESQGPSEQEVKREETLRTREQEEEAEEVRERKPEVARKAESEWTWHREPEGVVGADGQKVAGDSRESLEPVKEAIAEEIHGSAAKQAGQEEELMVVLRGSEGPRAQEAQESGTECEDRTTSVREEDWTASGREEDGKTSSREEDGTASGREEDWTASGREEDGTASGREEDGTASGREEDGTASGRVEDGTFSGREEDGPASDSGEDRTVSGREEDGTTSCRKEDWTASGREEDGAASSREEDGPASGREEDGPASDSGEDRTASGREEDSTALEREEDRTTSGREEDWTASGREEDGTASGREEDGTASGREEDGTTSGREEAGTATGREEDGTASSREEDGPASDSGEDRTASGREEDSTVLEREEDWTTSGREEDGTASGREEDSIALEREEARTTIGREEDGTASGREEDGTASGREEDSTALEREEAKTTTGREEDGTASGREEENRTASGSEEAGITLGRVEARTTSVGKEGDLSEARTTEYGEVSGEKTSEGTGKTWAFEEASRGEQEEEVDENREAEMSFPPKQTRVLGTESVEEPAKEQRAGVEAEEGQGSEGEVREGFEVQEDQGGKEAEGKQTSVIRTVPARLEEEVAAEKAKEEEEGCRVSEAELPKDNLANEPEEDADFEVTPEASSPEKESSQERSDGEAQTGGEAQGCSGAGWGDLEHEVMEGREPELVAGSQTLVEQPEEELWGASALSKEETGGSPEEYPSNMGGLVGAEAWENQRRDVERGDTGEEKADAEEGEVAGGQAPEESEGGRESTFPDVPEAGGEWKKTQEIGAEEGETLGAESQELGGRHGADAGTGQSLGESDGGETKDEEVEAAVPWGADPTPSGDGRLEEATLSLQDSEDPGASSLAAEIARDDVALDGRAAGVEGGPAREAGEAWGSEGRQEVRGGVELMEVTQGENRGWLGFGSEGSADEKAAGRGAQAEALEAREGEPRGEWVEVREPAVEEGSCGMDGFTSGSQVVRAEGTVATREAEGLLGGQTLLKEEAVGWQMKEQGQDSEGGCGDHRPEEEAGRPLDVEDAEETEDRRAEAEDIVPGGLEDVQGQEDQSTSQEPAETELGPHREMGETAESAGGGACGLWSEALLPGALLDVSAPRSRVLLSRNSSLRRSRPSFRRTRAPERQEVPPSPPPEEQLSAPEQRLLQAEEPPEPRPPKPEGTPLPARRRPLGRGFGLAHMGMMQELQARLGQPKPQ</sequence>
<feature type="compositionally biased region" description="Basic and acidic residues" evidence="1">
    <location>
        <begin position="282"/>
        <end position="365"/>
    </location>
</feature>
<feature type="compositionally biased region" description="Basic and acidic residues" evidence="1">
    <location>
        <begin position="175"/>
        <end position="187"/>
    </location>
</feature>
<feature type="compositionally biased region" description="Low complexity" evidence="1">
    <location>
        <begin position="1316"/>
        <end position="1329"/>
    </location>
</feature>
<feature type="region of interest" description="Disordered" evidence="1">
    <location>
        <begin position="1170"/>
        <end position="1376"/>
    </location>
</feature>
<dbReference type="PANTHER" id="PTHR15964:SF0">
    <property type="entry name" value="APOLIPOPROTEIN B RECEPTOR"/>
    <property type="match status" value="1"/>
</dbReference>
<feature type="compositionally biased region" description="Polar residues" evidence="1">
    <location>
        <begin position="164"/>
        <end position="173"/>
    </location>
</feature>
<dbReference type="InterPro" id="IPR026158">
    <property type="entry name" value="ApolipoprotB_rcpt"/>
</dbReference>
<evidence type="ECO:0000313" key="2">
    <source>
        <dbReference type="Proteomes" id="UP000248482"/>
    </source>
</evidence>